<name>A0A8J2TCK3_ZYGB2</name>
<feature type="region of interest" description="Disordered" evidence="1">
    <location>
        <begin position="163"/>
        <end position="185"/>
    </location>
</feature>
<dbReference type="Proteomes" id="UP000019375">
    <property type="component" value="Unassembled WGS sequence"/>
</dbReference>
<sequence>MAHVHDRNEAYRQTQSQIYGLQDTILNSTRAAKARSSRQDTHKAVEVSSKSVLEYMESKYGTPKKILATFQYHSFKEANAEHTILPYPFDLYELAMPRPFLPGYSSDKVNCLVNVKITYEDLKNSFEGRDSPRSSNNEIWGCGIYTDDSDPVLVLRHCGLSTNDDNGSQRTPANLHHTDDVSGTVPPAGTPFDVETQLLLMPPLQGYTSLRQFGILSRPWEPQTGALVHDGLSYGVYKIKVTPRDTSIANVSYKDREIDTSKWQ</sequence>
<feature type="compositionally biased region" description="Polar residues" evidence="1">
    <location>
        <begin position="163"/>
        <end position="172"/>
    </location>
</feature>
<evidence type="ECO:0000313" key="2">
    <source>
        <dbReference type="EMBL" id="CDF91403.1"/>
    </source>
</evidence>
<accession>A0A8J2TCK3</accession>
<dbReference type="AlphaFoldDB" id="A0A8J2TCK3"/>
<dbReference type="OrthoDB" id="3596986at2759"/>
<protein>
    <submittedName>
        <fullName evidence="2">ZYBA0S11-02080g1_1</fullName>
    </submittedName>
</protein>
<evidence type="ECO:0000256" key="1">
    <source>
        <dbReference type="SAM" id="MobiDB-lite"/>
    </source>
</evidence>
<dbReference type="EMBL" id="HG316464">
    <property type="protein sequence ID" value="CDF91403.1"/>
    <property type="molecule type" value="Genomic_DNA"/>
</dbReference>
<dbReference type="InterPro" id="IPR013951">
    <property type="entry name" value="Rxt3"/>
</dbReference>
<proteinExistence type="predicted"/>
<reference evidence="3" key="1">
    <citation type="journal article" date="2013" name="Genome Announc.">
        <title>Genome sequence of the food spoilage yeast Zygosaccharomyces bailii CLIB 213(T).</title>
        <authorList>
            <person name="Galeote V."/>
            <person name="Bigey F."/>
            <person name="Devillers H."/>
            <person name="Neuveglise C."/>
            <person name="Dequin S."/>
        </authorList>
    </citation>
    <scope>NUCLEOTIDE SEQUENCE [LARGE SCALE GENOMIC DNA]</scope>
    <source>
        <strain evidence="3">CLIB 213 / ATCC 58445 / CBS 680 / CCRC 21525 / NBRC 1098 / NCYC 1416 / NRRL Y-2227</strain>
    </source>
</reference>
<evidence type="ECO:0000313" key="3">
    <source>
        <dbReference type="Proteomes" id="UP000019375"/>
    </source>
</evidence>
<organism evidence="2 3">
    <name type="scientific">Zygosaccharomyces bailii (strain CLIB 213 / ATCC 58445 / CBS 680 / BCRC 21525 / NBRC 1098 / NCYC 1416 / NRRL Y-2227)</name>
    <dbReference type="NCBI Taxonomy" id="1333698"/>
    <lineage>
        <taxon>Eukaryota</taxon>
        <taxon>Fungi</taxon>
        <taxon>Dikarya</taxon>
        <taxon>Ascomycota</taxon>
        <taxon>Saccharomycotina</taxon>
        <taxon>Saccharomycetes</taxon>
        <taxon>Saccharomycetales</taxon>
        <taxon>Saccharomycetaceae</taxon>
        <taxon>Zygosaccharomyces</taxon>
    </lineage>
</organism>
<gene>
    <name evidence="2" type="ORF">BN860_02080g</name>
</gene>
<keyword evidence="3" id="KW-1185">Reference proteome</keyword>
<dbReference type="Pfam" id="PF08642">
    <property type="entry name" value="Rxt3"/>
    <property type="match status" value="1"/>
</dbReference>